<organism evidence="1 2">
    <name type="scientific">Rickettsiella grylli</name>
    <dbReference type="NCBI Taxonomy" id="59196"/>
    <lineage>
        <taxon>Bacteria</taxon>
        <taxon>Pseudomonadati</taxon>
        <taxon>Pseudomonadota</taxon>
        <taxon>Gammaproteobacteria</taxon>
        <taxon>Legionellales</taxon>
        <taxon>Coxiellaceae</taxon>
        <taxon>Rickettsiella</taxon>
    </lineage>
</organism>
<sequence>MNEEEFQNIIKTSVEDEKLQHYLLNCLQCEYKLNALSAKFLVDKASERFKNKIKTVQHIEKDLPDNLITLSDSYLLLAKLKNVRYNLVILYANALGNKITEKQNEYNKIKEFVFKLLSLNIKLKLKYFELAILLLNKSITDPNVNKTLMSLFDLLKLFINEPGVHPNKEDLRCATELIGEIDEKDAKEIRKNFFGIIRELNKKLLFQTLFNQLLEILKQQIDSPVIHFITLFTNKCINDSHLDVDDMNQVINLVYHALEAYNYQAITSKKNIFNTLFTSKTLSDYLIEFKKDFKEKIFQSMENTLNTQHQEKTYFIDDILQDDFKCYFPECIDNEKIFTKLYEANRDCTKEKESKKNVIQTYNNDLNFYFKLLTKKTSKVNLIKSTAKLLASHVEKKLNEFTEINSAQPSQLIQKNFKSFPKKENKKVIQNDLKHLLIPTKKELLTIRNELEKWNSFFQKNTIHDDRCDSPPLQLPSQQIDVNHVINLIKKFNSSINDRFNVLIQQLAAELERMQHAIEKKKPWFVAGIGKSTFFYKLIYCGCLSFDFTLKKIQAQLESTSSFNVIKNFILTHNFWELLSYGIIRWPWLDKVNVANTWAEQCALYGDNRLIEDSKRYLNINSDKEKMLNQIIMISNKLYLQNKVNEILKCFKHDLNRNLHQLKISEQQIDYLSNKEPGSTSVNHTDFFEINRSCGSENKINNRQGVIGRR</sequence>
<evidence type="ECO:0000313" key="1">
    <source>
        <dbReference type="EMBL" id="EDP46148.1"/>
    </source>
</evidence>
<reference evidence="1" key="1">
    <citation type="submission" date="2006-04" db="EMBL/GenBank/DDBJ databases">
        <authorList>
            <person name="Seshadri R."/>
            <person name="Federici B.A."/>
        </authorList>
    </citation>
    <scope>NUCLEOTIDE SEQUENCE [LARGE SCALE GENOMIC DNA]</scope>
</reference>
<dbReference type="Proteomes" id="UP000054075">
    <property type="component" value="Unassembled WGS sequence"/>
</dbReference>
<dbReference type="AlphaFoldDB" id="A8PQ54"/>
<evidence type="ECO:0000313" key="2">
    <source>
        <dbReference type="Proteomes" id="UP000054075"/>
    </source>
</evidence>
<keyword evidence="2" id="KW-1185">Reference proteome</keyword>
<accession>A8PQ54</accession>
<dbReference type="EMBL" id="AAQJ02000001">
    <property type="protein sequence ID" value="EDP46148.1"/>
    <property type="molecule type" value="Genomic_DNA"/>
</dbReference>
<dbReference type="OrthoDB" id="10021569at2"/>
<reference evidence="1" key="2">
    <citation type="submission" date="2007-10" db="EMBL/GenBank/DDBJ databases">
        <authorList>
            <person name="Myers G.S."/>
        </authorList>
    </citation>
    <scope>NUCLEOTIDE SEQUENCE [LARGE SCALE GENOMIC DNA]</scope>
</reference>
<comment type="caution">
    <text evidence="1">The sequence shown here is derived from an EMBL/GenBank/DDBJ whole genome shotgun (WGS) entry which is preliminary data.</text>
</comment>
<proteinExistence type="predicted"/>
<dbReference type="STRING" id="59196.RICGR_1431"/>
<dbReference type="RefSeq" id="WP_006035134.1">
    <property type="nucleotide sequence ID" value="NZ_AAQJ02000001.1"/>
</dbReference>
<protein>
    <submittedName>
        <fullName evidence="1">Uncharacterized protein</fullName>
    </submittedName>
</protein>
<gene>
    <name evidence="1" type="ORF">RICGR_1431</name>
</gene>
<name>A8PQ54_9COXI</name>